<proteinExistence type="predicted"/>
<dbReference type="Proteomes" id="UP000784294">
    <property type="component" value="Unassembled WGS sequence"/>
</dbReference>
<reference evidence="2" key="1">
    <citation type="submission" date="2018-11" db="EMBL/GenBank/DDBJ databases">
        <authorList>
            <consortium name="Pathogen Informatics"/>
        </authorList>
    </citation>
    <scope>NUCLEOTIDE SEQUENCE</scope>
</reference>
<name>A0A3S5AQ94_9PLAT</name>
<evidence type="ECO:0000256" key="1">
    <source>
        <dbReference type="SAM" id="MobiDB-lite"/>
    </source>
</evidence>
<accession>A0A3S5AQ94</accession>
<protein>
    <submittedName>
        <fullName evidence="2">Uncharacterized protein</fullName>
    </submittedName>
</protein>
<organism evidence="2 3">
    <name type="scientific">Protopolystoma xenopodis</name>
    <dbReference type="NCBI Taxonomy" id="117903"/>
    <lineage>
        <taxon>Eukaryota</taxon>
        <taxon>Metazoa</taxon>
        <taxon>Spiralia</taxon>
        <taxon>Lophotrochozoa</taxon>
        <taxon>Platyhelminthes</taxon>
        <taxon>Monogenea</taxon>
        <taxon>Polyopisthocotylea</taxon>
        <taxon>Polystomatidea</taxon>
        <taxon>Polystomatidae</taxon>
        <taxon>Protopolystoma</taxon>
    </lineage>
</organism>
<evidence type="ECO:0000313" key="3">
    <source>
        <dbReference type="Proteomes" id="UP000784294"/>
    </source>
</evidence>
<sequence length="78" mass="8721">MTECRGSTHQIEQLFSILAPGSRSRPPGHPATLQGHSRMGRHKPSWSSIRLSGLVHWQPGRQTLASSWHSNRLFGPKL</sequence>
<dbReference type="EMBL" id="CAAALY010102571">
    <property type="protein sequence ID" value="VEL29375.1"/>
    <property type="molecule type" value="Genomic_DNA"/>
</dbReference>
<comment type="caution">
    <text evidence="2">The sequence shown here is derived from an EMBL/GenBank/DDBJ whole genome shotgun (WGS) entry which is preliminary data.</text>
</comment>
<evidence type="ECO:0000313" key="2">
    <source>
        <dbReference type="EMBL" id="VEL29375.1"/>
    </source>
</evidence>
<keyword evidence="3" id="KW-1185">Reference proteome</keyword>
<dbReference type="AlphaFoldDB" id="A0A3S5AQ94"/>
<feature type="region of interest" description="Disordered" evidence="1">
    <location>
        <begin position="17"/>
        <end position="45"/>
    </location>
</feature>
<gene>
    <name evidence="2" type="ORF">PXEA_LOCUS22815</name>
</gene>